<evidence type="ECO:0000313" key="5">
    <source>
        <dbReference type="Proteomes" id="UP001354971"/>
    </source>
</evidence>
<name>A0ABU7LNC6_9PROT</name>
<dbReference type="Pfam" id="PF01835">
    <property type="entry name" value="MG2"/>
    <property type="match status" value="1"/>
</dbReference>
<comment type="caution">
    <text evidence="4">The sequence shown here is derived from an EMBL/GenBank/DDBJ whole genome shotgun (WGS) entry which is preliminary data.</text>
</comment>
<dbReference type="InterPro" id="IPR016047">
    <property type="entry name" value="M23ase_b-sheet_dom"/>
</dbReference>
<dbReference type="PANTHER" id="PTHR21666">
    <property type="entry name" value="PEPTIDASE-RELATED"/>
    <property type="match status" value="1"/>
</dbReference>
<feature type="chain" id="PRO_5046001889" evidence="1">
    <location>
        <begin position="21"/>
        <end position="634"/>
    </location>
</feature>
<accession>A0ABU7LNC6</accession>
<protein>
    <submittedName>
        <fullName evidence="4">Peptidoglycan DD-metalloendopeptidase family protein</fullName>
    </submittedName>
</protein>
<evidence type="ECO:0000313" key="4">
    <source>
        <dbReference type="EMBL" id="MEE2525415.1"/>
    </source>
</evidence>
<dbReference type="InterPro" id="IPR011055">
    <property type="entry name" value="Dup_hybrid_motif"/>
</dbReference>
<dbReference type="InterPro" id="IPR050570">
    <property type="entry name" value="Cell_wall_metabolism_enzyme"/>
</dbReference>
<evidence type="ECO:0000259" key="2">
    <source>
        <dbReference type="Pfam" id="PF01551"/>
    </source>
</evidence>
<dbReference type="PANTHER" id="PTHR21666:SF270">
    <property type="entry name" value="MUREIN HYDROLASE ACTIVATOR ENVC"/>
    <property type="match status" value="1"/>
</dbReference>
<dbReference type="Gene3D" id="2.70.70.10">
    <property type="entry name" value="Glucose Permease (Domain IIA)"/>
    <property type="match status" value="1"/>
</dbReference>
<feature type="domain" description="Macroglobulin" evidence="3">
    <location>
        <begin position="289"/>
        <end position="360"/>
    </location>
</feature>
<sequence length="634" mass="66972">MFRSFLASLVFLGGSASLSAQTPADSPVREPLHEPIDHSRIETEIEANLERLGIDRSELDGTAARGDYDRLIYPVRARPNADLYRANFSGNFVDLDPVAPNSRMDWACGARTYDLNTGYDHAGTDISTTPFRAHAMNRRWVEVIAAAPGVIIARNDDAQDRNCGGLGADQRANYVSILQDDGLTAYYWHLARASLTDRQVGDRVETGDFLGLVGSSGISTAPHLHFELRDPDGNVVDPYAGTCGASETLWRHQHQYTDPVITAIYTHNYTPVNVSGSFCEPEYPRFRTSFDPGDTVHLGLYVRDREIGAMSSVSVRDPSGTEVFSQNFPAATVFSAAGDYQTRYTLAADAPTGQWTIRGNFQGDVRERAFYVGSEPEAGAALAAAVLPSSRSVQATQPATVFATVLNYSGVAAQGCWISPAVPFAGAFEYRETDPATNAVIGNSNALFNIAPGGARSFVISFTPHAGSVADSLDLTLRYKCDNSDAAGLLPGVNSVLLSFGPDAVPDLIAIAVTPSADGILQIADENSAAAFAAAVSNVGAEGALTVRPDGLGAASGLRLLVCETDTGSGACLADPAASVTRNFSSDSTASFAVFAFADGLAVPFDPATARIRVLAEDGGGVVRGSTSVAVRTD</sequence>
<gene>
    <name evidence="4" type="ORF">V0U79_03480</name>
</gene>
<dbReference type="InterPro" id="IPR002890">
    <property type="entry name" value="MG2"/>
</dbReference>
<dbReference type="SUPFAM" id="SSF51261">
    <property type="entry name" value="Duplicated hybrid motif"/>
    <property type="match status" value="1"/>
</dbReference>
<dbReference type="Proteomes" id="UP001354971">
    <property type="component" value="Unassembled WGS sequence"/>
</dbReference>
<keyword evidence="1" id="KW-0732">Signal</keyword>
<dbReference type="Pfam" id="PF01551">
    <property type="entry name" value="Peptidase_M23"/>
    <property type="match status" value="1"/>
</dbReference>
<organism evidence="4 5">
    <name type="scientific">Hyphobacterium lacteum</name>
    <dbReference type="NCBI Taxonomy" id="3116575"/>
    <lineage>
        <taxon>Bacteria</taxon>
        <taxon>Pseudomonadati</taxon>
        <taxon>Pseudomonadota</taxon>
        <taxon>Alphaproteobacteria</taxon>
        <taxon>Maricaulales</taxon>
        <taxon>Maricaulaceae</taxon>
        <taxon>Hyphobacterium</taxon>
    </lineage>
</organism>
<dbReference type="EMBL" id="JAZDRP010000002">
    <property type="protein sequence ID" value="MEE2525415.1"/>
    <property type="molecule type" value="Genomic_DNA"/>
</dbReference>
<dbReference type="CDD" id="cd12797">
    <property type="entry name" value="M23_peptidase"/>
    <property type="match status" value="1"/>
</dbReference>
<feature type="domain" description="M23ase beta-sheet core" evidence="2">
    <location>
        <begin position="142"/>
        <end position="238"/>
    </location>
</feature>
<evidence type="ECO:0000259" key="3">
    <source>
        <dbReference type="Pfam" id="PF01835"/>
    </source>
</evidence>
<keyword evidence="5" id="KW-1185">Reference proteome</keyword>
<reference evidence="4 5" key="1">
    <citation type="submission" date="2024-01" db="EMBL/GenBank/DDBJ databases">
        <title>Hyphobacterium bacterium isolated from marine sediment.</title>
        <authorList>
            <person name="Zhao S."/>
        </authorList>
    </citation>
    <scope>NUCLEOTIDE SEQUENCE [LARGE SCALE GENOMIC DNA]</scope>
    <source>
        <strain evidence="5">HN65</strain>
    </source>
</reference>
<dbReference type="RefSeq" id="WP_330198078.1">
    <property type="nucleotide sequence ID" value="NZ_JAZDRP010000002.1"/>
</dbReference>
<evidence type="ECO:0000256" key="1">
    <source>
        <dbReference type="SAM" id="SignalP"/>
    </source>
</evidence>
<dbReference type="Gene3D" id="2.60.40.1930">
    <property type="match status" value="1"/>
</dbReference>
<feature type="signal peptide" evidence="1">
    <location>
        <begin position="1"/>
        <end position="20"/>
    </location>
</feature>
<proteinExistence type="predicted"/>